<accession>A0A6C0H651</accession>
<dbReference type="AlphaFoldDB" id="A0A6C0H651"/>
<reference evidence="3" key="1">
    <citation type="journal article" date="2020" name="Nature">
        <title>Giant virus diversity and host interactions through global metagenomics.</title>
        <authorList>
            <person name="Schulz F."/>
            <person name="Roux S."/>
            <person name="Paez-Espino D."/>
            <person name="Jungbluth S."/>
            <person name="Walsh D.A."/>
            <person name="Denef V.J."/>
            <person name="McMahon K.D."/>
            <person name="Konstantinidis K.T."/>
            <person name="Eloe-Fadrosh E.A."/>
            <person name="Kyrpides N.C."/>
            <person name="Woyke T."/>
        </authorList>
    </citation>
    <scope>NUCLEOTIDE SEQUENCE</scope>
    <source>
        <strain evidence="3">GVMAG-M-3300023179-71</strain>
    </source>
</reference>
<keyword evidence="2" id="KW-0456">Lyase</keyword>
<evidence type="ECO:0000256" key="1">
    <source>
        <dbReference type="ARBA" id="ARBA00022723"/>
    </source>
</evidence>
<dbReference type="InterPro" id="IPR013785">
    <property type="entry name" value="Aldolase_TIM"/>
</dbReference>
<proteinExistence type="predicted"/>
<keyword evidence="1" id="KW-0479">Metal-binding</keyword>
<dbReference type="Gene3D" id="3.20.20.70">
    <property type="entry name" value="Aldolase class I"/>
    <property type="match status" value="1"/>
</dbReference>
<dbReference type="InterPro" id="IPR043594">
    <property type="entry name" value="HMGL"/>
</dbReference>
<dbReference type="GO" id="GO:0046951">
    <property type="term" value="P:ketone body biosynthetic process"/>
    <property type="evidence" value="ECO:0007669"/>
    <property type="project" value="TreeGrafter"/>
</dbReference>
<dbReference type="GO" id="GO:0004419">
    <property type="term" value="F:hydroxymethylglutaryl-CoA lyase activity"/>
    <property type="evidence" value="ECO:0007669"/>
    <property type="project" value="TreeGrafter"/>
</dbReference>
<dbReference type="SUPFAM" id="SSF51569">
    <property type="entry name" value="Aldolase"/>
    <property type="match status" value="1"/>
</dbReference>
<evidence type="ECO:0000256" key="2">
    <source>
        <dbReference type="ARBA" id="ARBA00023239"/>
    </source>
</evidence>
<evidence type="ECO:0008006" key="4">
    <source>
        <dbReference type="Google" id="ProtNLM"/>
    </source>
</evidence>
<organism evidence="3">
    <name type="scientific">viral metagenome</name>
    <dbReference type="NCBI Taxonomy" id="1070528"/>
    <lineage>
        <taxon>unclassified sequences</taxon>
        <taxon>metagenomes</taxon>
        <taxon>organismal metagenomes</taxon>
    </lineage>
</organism>
<evidence type="ECO:0000313" key="3">
    <source>
        <dbReference type="EMBL" id="QHT76038.1"/>
    </source>
</evidence>
<dbReference type="GO" id="GO:0006552">
    <property type="term" value="P:L-leucine catabolic process"/>
    <property type="evidence" value="ECO:0007669"/>
    <property type="project" value="TreeGrafter"/>
</dbReference>
<protein>
    <recommendedName>
        <fullName evidence="4">Pyruvate carboxyltransferase domain-containing protein</fullName>
    </recommendedName>
</protein>
<sequence>MKYYLFDVSLRDGLQTIKSEHQSLLNTQHKINIYNFIIQNYSPDFIEIGSIVSPKFMPIFNDSIHLLDNIQNNSSFILIPSLSKLKQLKSKNCNLSFITSCSNLFQLKNTNKSIDDTKTEISKMIDFIISNKKICNIKLYISCINHCPISGKIDKNIIINEIFYYYKNHKLITNFCLSDTCGNLSFSVFKEIIDTCLYKYFIPPKFFSLHLHIDKNNITNIQNIFNYAFDNGIIIFDVSIFNDSGGCSMTINDSFPNLDYQTFFSLLDKYTSHKIYV</sequence>
<name>A0A6C0H651_9ZZZZ</name>
<dbReference type="EMBL" id="MN739887">
    <property type="protein sequence ID" value="QHT76038.1"/>
    <property type="molecule type" value="Genomic_DNA"/>
</dbReference>
<dbReference type="PANTHER" id="PTHR42738">
    <property type="entry name" value="HYDROXYMETHYLGLUTARYL-COA LYASE"/>
    <property type="match status" value="1"/>
</dbReference>
<dbReference type="GO" id="GO:0046872">
    <property type="term" value="F:metal ion binding"/>
    <property type="evidence" value="ECO:0007669"/>
    <property type="project" value="UniProtKB-KW"/>
</dbReference>
<dbReference type="PANTHER" id="PTHR42738:SF7">
    <property type="entry name" value="HYDROXYMETHYLGLUTARYL-COA LYASE"/>
    <property type="match status" value="1"/>
</dbReference>